<reference evidence="1 2" key="1">
    <citation type="journal article" date="2020" name="Phytopathology">
        <title>Genome Sequence Resources of Colletotrichum truncatum, C. plurivorum, C. musicola, and C. sojae: Four Species Pathogenic to Soybean (Glycine max).</title>
        <authorList>
            <person name="Rogerio F."/>
            <person name="Boufleur T.R."/>
            <person name="Ciampi-Guillardi M."/>
            <person name="Sukno S.A."/>
            <person name="Thon M.R."/>
            <person name="Massola Junior N.S."/>
            <person name="Baroncelli R."/>
        </authorList>
    </citation>
    <scope>NUCLEOTIDE SEQUENCE [LARGE SCALE GENOMIC DNA]</scope>
    <source>
        <strain evidence="1 2">CMES1059</strain>
    </source>
</reference>
<keyword evidence="2" id="KW-1185">Reference proteome</keyword>
<sequence length="109" mass="12652">MGERTGSRVFQWVWSYVTVFGVRVADKQLHFMLETNMRTTNISYDATKISINTPFEIKNSVAMIPFGFARPRATCIWRGRQRIVQLVLVLEIGRELDPTEADQQLQDQM</sequence>
<evidence type="ECO:0000313" key="1">
    <source>
        <dbReference type="EMBL" id="KAL0936717.1"/>
    </source>
</evidence>
<comment type="caution">
    <text evidence="1">The sequence shown here is derived from an EMBL/GenBank/DDBJ whole genome shotgun (WGS) entry which is preliminary data.</text>
</comment>
<organism evidence="1 2">
    <name type="scientific">Colletotrichum truncatum</name>
    <name type="common">Anthracnose fungus</name>
    <name type="synonym">Colletotrichum capsici</name>
    <dbReference type="NCBI Taxonomy" id="5467"/>
    <lineage>
        <taxon>Eukaryota</taxon>
        <taxon>Fungi</taxon>
        <taxon>Dikarya</taxon>
        <taxon>Ascomycota</taxon>
        <taxon>Pezizomycotina</taxon>
        <taxon>Sordariomycetes</taxon>
        <taxon>Hypocreomycetidae</taxon>
        <taxon>Glomerellales</taxon>
        <taxon>Glomerellaceae</taxon>
        <taxon>Colletotrichum</taxon>
        <taxon>Colletotrichum truncatum species complex</taxon>
    </lineage>
</organism>
<dbReference type="Proteomes" id="UP000805649">
    <property type="component" value="Unassembled WGS sequence"/>
</dbReference>
<gene>
    <name evidence="1" type="ORF">CTRU02_208932</name>
</gene>
<proteinExistence type="predicted"/>
<protein>
    <submittedName>
        <fullName evidence="1">Uncharacterized protein</fullName>
    </submittedName>
</protein>
<evidence type="ECO:0000313" key="2">
    <source>
        <dbReference type="Proteomes" id="UP000805649"/>
    </source>
</evidence>
<dbReference type="EMBL" id="VUJX02000005">
    <property type="protein sequence ID" value="KAL0936717.1"/>
    <property type="molecule type" value="Genomic_DNA"/>
</dbReference>
<accession>A0ACC3YXV0</accession>
<name>A0ACC3YXV0_COLTU</name>